<dbReference type="EMBL" id="QJHL01000004">
    <property type="protein sequence ID" value="PXY44081.1"/>
    <property type="molecule type" value="Genomic_DNA"/>
</dbReference>
<evidence type="ECO:0000313" key="4">
    <source>
        <dbReference type="Proteomes" id="UP000247681"/>
    </source>
</evidence>
<dbReference type="GO" id="GO:0016020">
    <property type="term" value="C:membrane"/>
    <property type="evidence" value="ECO:0007669"/>
    <property type="project" value="TreeGrafter"/>
</dbReference>
<keyword evidence="1" id="KW-0812">Transmembrane</keyword>
<feature type="transmembrane region" description="Helical" evidence="1">
    <location>
        <begin position="210"/>
        <end position="231"/>
    </location>
</feature>
<gene>
    <name evidence="3" type="ORF">DMB68_16715</name>
</gene>
<feature type="transmembrane region" description="Helical" evidence="1">
    <location>
        <begin position="89"/>
        <end position="111"/>
    </location>
</feature>
<feature type="transmembrane region" description="Helical" evidence="1">
    <location>
        <begin position="123"/>
        <end position="143"/>
    </location>
</feature>
<feature type="transmembrane region" description="Helical" evidence="1">
    <location>
        <begin position="264"/>
        <end position="285"/>
    </location>
</feature>
<reference evidence="3 4" key="1">
    <citation type="submission" date="2018-05" db="EMBL/GenBank/DDBJ databases">
        <title>Flavobacterium sp. strain IMCC34758, incomplete genome.</title>
        <authorList>
            <person name="Joung Y."/>
        </authorList>
    </citation>
    <scope>NUCLEOTIDE SEQUENCE [LARGE SCALE GENOMIC DNA]</scope>
    <source>
        <strain evidence="3 4">IMCC34758</strain>
    </source>
</reference>
<evidence type="ECO:0000313" key="3">
    <source>
        <dbReference type="EMBL" id="PXY44081.1"/>
    </source>
</evidence>
<organism evidence="3 4">
    <name type="scientific">Flavobacterium hydrophilum</name>
    <dbReference type="NCBI Taxonomy" id="2211445"/>
    <lineage>
        <taxon>Bacteria</taxon>
        <taxon>Pseudomonadati</taxon>
        <taxon>Bacteroidota</taxon>
        <taxon>Flavobacteriia</taxon>
        <taxon>Flavobacteriales</taxon>
        <taxon>Flavobacteriaceae</taxon>
        <taxon>Flavobacterium</taxon>
    </lineage>
</organism>
<dbReference type="Pfam" id="PF01757">
    <property type="entry name" value="Acyl_transf_3"/>
    <property type="match status" value="1"/>
</dbReference>
<dbReference type="InterPro" id="IPR050879">
    <property type="entry name" value="Acyltransferase_3"/>
</dbReference>
<evidence type="ECO:0000256" key="1">
    <source>
        <dbReference type="SAM" id="Phobius"/>
    </source>
</evidence>
<feature type="transmembrane region" description="Helical" evidence="1">
    <location>
        <begin position="47"/>
        <end position="68"/>
    </location>
</feature>
<dbReference type="GO" id="GO:0016747">
    <property type="term" value="F:acyltransferase activity, transferring groups other than amino-acyl groups"/>
    <property type="evidence" value="ECO:0007669"/>
    <property type="project" value="InterPro"/>
</dbReference>
<dbReference type="RefSeq" id="WP_110347782.1">
    <property type="nucleotide sequence ID" value="NZ_QJHL01000004.1"/>
</dbReference>
<protein>
    <recommendedName>
        <fullName evidence="2">Acyltransferase 3 domain-containing protein</fullName>
    </recommendedName>
</protein>
<dbReference type="PANTHER" id="PTHR23028">
    <property type="entry name" value="ACETYLTRANSFERASE"/>
    <property type="match status" value="1"/>
</dbReference>
<dbReference type="OrthoDB" id="290051at2"/>
<proteinExistence type="predicted"/>
<keyword evidence="1" id="KW-1133">Transmembrane helix</keyword>
<feature type="transmembrane region" description="Helical" evidence="1">
    <location>
        <begin position="7"/>
        <end position="27"/>
    </location>
</feature>
<keyword evidence="1" id="KW-0472">Membrane</keyword>
<feature type="domain" description="Acyltransferase 3" evidence="2">
    <location>
        <begin position="10"/>
        <end position="346"/>
    </location>
</feature>
<feature type="transmembrane region" description="Helical" evidence="1">
    <location>
        <begin position="178"/>
        <end position="198"/>
    </location>
</feature>
<dbReference type="Proteomes" id="UP000247681">
    <property type="component" value="Unassembled WGS sequence"/>
</dbReference>
<evidence type="ECO:0000259" key="2">
    <source>
        <dbReference type="Pfam" id="PF01757"/>
    </source>
</evidence>
<dbReference type="AlphaFoldDB" id="A0A2V4BYJ3"/>
<keyword evidence="4" id="KW-1185">Reference proteome</keyword>
<feature type="transmembrane region" description="Helical" evidence="1">
    <location>
        <begin position="330"/>
        <end position="351"/>
    </location>
</feature>
<name>A0A2V4BYJ3_9FLAO</name>
<dbReference type="InterPro" id="IPR002656">
    <property type="entry name" value="Acyl_transf_3_dom"/>
</dbReference>
<dbReference type="PANTHER" id="PTHR23028:SF53">
    <property type="entry name" value="ACYL_TRANSF_3 DOMAIN-CONTAINING PROTEIN"/>
    <property type="match status" value="1"/>
</dbReference>
<comment type="caution">
    <text evidence="3">The sequence shown here is derived from an EMBL/GenBank/DDBJ whole genome shotgun (WGS) entry which is preliminary data.</text>
</comment>
<dbReference type="GO" id="GO:0009103">
    <property type="term" value="P:lipopolysaccharide biosynthetic process"/>
    <property type="evidence" value="ECO:0007669"/>
    <property type="project" value="TreeGrafter"/>
</dbReference>
<sequence>MQKNNFYFPNLNGVRCIASLMVIISHIELNKSYFGISNNFQNVKHLGGLGVSLFFVLSGFLITYLLLLEKEKYGKINIKFFYLRRVLRIWPVYYLVVLLSLFVLPALSIFKIPYFHLDFDTNYQFYMICCMFVFFLPNVLISLKLVPFATQTWSIGTEEQFYLVWPLLINRVLNFKKWLWSIFLLYNLVLIVLNNSIFDNIRYIDLIRSYIDLMQMNALSLGAITAFFLYTKNKILSFFIKTGVFFVVLFLLLISIFYNVQIKYFSSSYYSVLFSVLILSLTSNVDLIKSLENKIFVYLGKISYGLYMYHQMMIVLCINVLKKWDIVNDFFIYLFSILTTILISGLSYQFIEKPFLNYKKYFLKI</sequence>
<accession>A0A2V4BYJ3</accession>
<feature type="transmembrane region" description="Helical" evidence="1">
    <location>
        <begin position="238"/>
        <end position="258"/>
    </location>
</feature>